<dbReference type="EMBL" id="BAAAQG010000006">
    <property type="protein sequence ID" value="GAA1703843.1"/>
    <property type="molecule type" value="Genomic_DNA"/>
</dbReference>
<feature type="compositionally biased region" description="Basic residues" evidence="1">
    <location>
        <begin position="404"/>
        <end position="413"/>
    </location>
</feature>
<reference evidence="4 5" key="1">
    <citation type="journal article" date="2019" name="Int. J. Syst. Evol. Microbiol.">
        <title>The Global Catalogue of Microorganisms (GCM) 10K type strain sequencing project: providing services to taxonomists for standard genome sequencing and annotation.</title>
        <authorList>
            <consortium name="The Broad Institute Genomics Platform"/>
            <consortium name="The Broad Institute Genome Sequencing Center for Infectious Disease"/>
            <person name="Wu L."/>
            <person name="Ma J."/>
        </authorList>
    </citation>
    <scope>NUCLEOTIDE SEQUENCE [LARGE SCALE GENOMIC DNA]</scope>
    <source>
        <strain evidence="4 5">JCM 16002</strain>
    </source>
</reference>
<feature type="compositionally biased region" description="Pro residues" evidence="1">
    <location>
        <begin position="334"/>
        <end position="343"/>
    </location>
</feature>
<comment type="caution">
    <text evidence="4">The sequence shown here is derived from an EMBL/GenBank/DDBJ whole genome shotgun (WGS) entry which is preliminary data.</text>
</comment>
<feature type="transmembrane region" description="Helical" evidence="2">
    <location>
        <begin position="91"/>
        <end position="111"/>
    </location>
</feature>
<keyword evidence="5" id="KW-1185">Reference proteome</keyword>
<proteinExistence type="predicted"/>
<organism evidence="4 5">
    <name type="scientific">Dietzia cercidiphylli</name>
    <dbReference type="NCBI Taxonomy" id="498199"/>
    <lineage>
        <taxon>Bacteria</taxon>
        <taxon>Bacillati</taxon>
        <taxon>Actinomycetota</taxon>
        <taxon>Actinomycetes</taxon>
        <taxon>Mycobacteriales</taxon>
        <taxon>Dietziaceae</taxon>
        <taxon>Dietzia</taxon>
    </lineage>
</organism>
<feature type="compositionally biased region" description="Basic and acidic residues" evidence="1">
    <location>
        <begin position="344"/>
        <end position="366"/>
    </location>
</feature>
<evidence type="ECO:0000313" key="4">
    <source>
        <dbReference type="EMBL" id="GAA1703843.1"/>
    </source>
</evidence>
<gene>
    <name evidence="4" type="ORF">GCM10009831_11720</name>
</gene>
<feature type="compositionally biased region" description="Low complexity" evidence="1">
    <location>
        <begin position="233"/>
        <end position="271"/>
    </location>
</feature>
<accession>A0ABN2IFI4</accession>
<keyword evidence="2" id="KW-0472">Membrane</keyword>
<feature type="compositionally biased region" description="Basic and acidic residues" evidence="1">
    <location>
        <begin position="214"/>
        <end position="223"/>
    </location>
</feature>
<evidence type="ECO:0000313" key="5">
    <source>
        <dbReference type="Proteomes" id="UP001500383"/>
    </source>
</evidence>
<dbReference type="Proteomes" id="UP001500383">
    <property type="component" value="Unassembled WGS sequence"/>
</dbReference>
<feature type="transmembrane region" description="Helical" evidence="2">
    <location>
        <begin position="64"/>
        <end position="85"/>
    </location>
</feature>
<sequence>MTWGDWPSRPERIERSADGGHLEEHALVTRVTSGSLRIMRGMSSDGAIDKPRSVRPVRGDDRGLAGIALGALLVLALIATVVMVFSDNPVWMRIGTLSALWAAFIGAFLVARYRRQAAAEAARVRDLHTVYELQLEREISARREHELVVEKDLRDSVRAETTDSIHALRHEIAALREQLGQMGVTLTDERLAVGGDTTAGELGAGSSLPSVPSERVEPRRRAPESTLTPPFGTSPSGRASTTPASTTPASSSPASSGKAGSTPPASSSPSGPVRPRPSTPEPTVTGVGRDVTPSTERTEKFSPVEAGESRPAGSRGDTPRGPAVRPAGRSRSEPPTPPTPPEPQKPEPAREQAQKPEPEPAREQAQKPEPAATESAPHSRHGEGGGLSVAELMARLGGDEAPGRGRRHRHSAD</sequence>
<evidence type="ECO:0000256" key="2">
    <source>
        <dbReference type="SAM" id="Phobius"/>
    </source>
</evidence>
<feature type="region of interest" description="Disordered" evidence="1">
    <location>
        <begin position="196"/>
        <end position="413"/>
    </location>
</feature>
<keyword evidence="2" id="KW-0812">Transmembrane</keyword>
<protein>
    <recommendedName>
        <fullName evidence="3">DUF6779 domain-containing protein</fullName>
    </recommendedName>
</protein>
<keyword evidence="2" id="KW-1133">Transmembrane helix</keyword>
<name>A0ABN2IFI4_9ACTN</name>
<dbReference type="InterPro" id="IPR046706">
    <property type="entry name" value="DUF6779"/>
</dbReference>
<feature type="domain" description="DUF6779" evidence="3">
    <location>
        <begin position="92"/>
        <end position="193"/>
    </location>
</feature>
<evidence type="ECO:0000256" key="1">
    <source>
        <dbReference type="SAM" id="MobiDB-lite"/>
    </source>
</evidence>
<dbReference type="Pfam" id="PF20570">
    <property type="entry name" value="DUF6779"/>
    <property type="match status" value="1"/>
</dbReference>
<evidence type="ECO:0000259" key="3">
    <source>
        <dbReference type="Pfam" id="PF20570"/>
    </source>
</evidence>